<dbReference type="InterPro" id="IPR001173">
    <property type="entry name" value="Glyco_trans_2-like"/>
</dbReference>
<accession>A4J8Z3</accession>
<dbReference type="PANTHER" id="PTHR22916">
    <property type="entry name" value="GLYCOSYLTRANSFERASE"/>
    <property type="match status" value="1"/>
</dbReference>
<dbReference type="PANTHER" id="PTHR22916:SF3">
    <property type="entry name" value="UDP-GLCNAC:BETAGAL BETA-1,3-N-ACETYLGLUCOSAMINYLTRANSFERASE-LIKE PROTEIN 1"/>
    <property type="match status" value="1"/>
</dbReference>
<dbReference type="KEGG" id="drm:Dred_3044"/>
<gene>
    <name evidence="2" type="ordered locus">Dred_3044</name>
</gene>
<dbReference type="Proteomes" id="UP000001556">
    <property type="component" value="Chromosome"/>
</dbReference>
<dbReference type="EMBL" id="CP000612">
    <property type="protein sequence ID" value="ABO51546.1"/>
    <property type="molecule type" value="Genomic_DNA"/>
</dbReference>
<evidence type="ECO:0000313" key="2">
    <source>
        <dbReference type="EMBL" id="ABO51546.1"/>
    </source>
</evidence>
<dbReference type="InterPro" id="IPR029044">
    <property type="entry name" value="Nucleotide-diphossugar_trans"/>
</dbReference>
<dbReference type="Gene3D" id="3.90.550.10">
    <property type="entry name" value="Spore Coat Polysaccharide Biosynthesis Protein SpsA, Chain A"/>
    <property type="match status" value="1"/>
</dbReference>
<dbReference type="SUPFAM" id="SSF53448">
    <property type="entry name" value="Nucleotide-diphospho-sugar transferases"/>
    <property type="match status" value="1"/>
</dbReference>
<reference evidence="2 3" key="1">
    <citation type="submission" date="2007-03" db="EMBL/GenBank/DDBJ databases">
        <title>Complete sequence of Desulfotomaculum reducens MI-1.</title>
        <authorList>
            <consortium name="US DOE Joint Genome Institute"/>
            <person name="Copeland A."/>
            <person name="Lucas S."/>
            <person name="Lapidus A."/>
            <person name="Barry K."/>
            <person name="Detter J.C."/>
            <person name="Glavina del Rio T."/>
            <person name="Hammon N."/>
            <person name="Israni S."/>
            <person name="Dalin E."/>
            <person name="Tice H."/>
            <person name="Pitluck S."/>
            <person name="Sims D."/>
            <person name="Brettin T."/>
            <person name="Bruce D."/>
            <person name="Han C."/>
            <person name="Tapia R."/>
            <person name="Schmutz J."/>
            <person name="Larimer F."/>
            <person name="Land M."/>
            <person name="Hauser L."/>
            <person name="Kyrpides N."/>
            <person name="Kim E."/>
            <person name="Tebo B.M."/>
            <person name="Richardson P."/>
        </authorList>
    </citation>
    <scope>NUCLEOTIDE SEQUENCE [LARGE SCALE GENOMIC DNA]</scope>
    <source>
        <strain evidence="2 3">MI-1</strain>
    </source>
</reference>
<name>A4J8Z3_DESRM</name>
<feature type="domain" description="Glycosyltransferase 2-like" evidence="1">
    <location>
        <begin position="6"/>
        <end position="143"/>
    </location>
</feature>
<dbReference type="GO" id="GO:0016758">
    <property type="term" value="F:hexosyltransferase activity"/>
    <property type="evidence" value="ECO:0007669"/>
    <property type="project" value="UniProtKB-ARBA"/>
</dbReference>
<dbReference type="CDD" id="cd00761">
    <property type="entry name" value="Glyco_tranf_GTA_type"/>
    <property type="match status" value="1"/>
</dbReference>
<dbReference type="OrthoDB" id="9807778at2"/>
<dbReference type="eggNOG" id="COG1216">
    <property type="taxonomic scope" value="Bacteria"/>
</dbReference>
<keyword evidence="2" id="KW-0808">Transferase</keyword>
<dbReference type="HOGENOM" id="CLU_025996_0_5_9"/>
<proteinExistence type="predicted"/>
<protein>
    <submittedName>
        <fullName evidence="2">Glycosyl transferase, family 2</fullName>
    </submittedName>
</protein>
<dbReference type="AlphaFoldDB" id="A4J8Z3"/>
<dbReference type="CAZy" id="GT2">
    <property type="family name" value="Glycosyltransferase Family 2"/>
</dbReference>
<organism evidence="2 3">
    <name type="scientific">Desulforamulus reducens (strain ATCC BAA-1160 / DSM 100696 / MI-1)</name>
    <name type="common">Desulfotomaculum reducens</name>
    <dbReference type="NCBI Taxonomy" id="349161"/>
    <lineage>
        <taxon>Bacteria</taxon>
        <taxon>Bacillati</taxon>
        <taxon>Bacillota</taxon>
        <taxon>Clostridia</taxon>
        <taxon>Eubacteriales</taxon>
        <taxon>Peptococcaceae</taxon>
        <taxon>Desulforamulus</taxon>
    </lineage>
</organism>
<sequence>MNELVSVVIPTYNREKTIIRSIESVLNQTYKAIEVCVIDDASTDKTEKIVQEKYGDNDKVIYYRLAKNSGACVARNTGVSIAHGKYIAFLDSDDKFVPQKIELQMLKLKQCEADICVSNYKYTDRNKNEKIVYAEPKEGKQLYDSLLWCNSITTGTILGKRECFEHVQFDAAMPRYQDWDLALRLSQNYRFCYVEKALMEQEFQTVSITSSTGHKKTLFALDRLYEKNRLGFEECNEAFVQIHWFMGVHSIFTEEKTRYDDLWIGVSGSGFRITRFWVYILARLNCKSIIEWCYRKI</sequence>
<dbReference type="RefSeq" id="WP_011879335.1">
    <property type="nucleotide sequence ID" value="NC_009253.1"/>
</dbReference>
<dbReference type="Pfam" id="PF00535">
    <property type="entry name" value="Glycos_transf_2"/>
    <property type="match status" value="1"/>
</dbReference>
<keyword evidence="3" id="KW-1185">Reference proteome</keyword>
<evidence type="ECO:0000313" key="3">
    <source>
        <dbReference type="Proteomes" id="UP000001556"/>
    </source>
</evidence>
<evidence type="ECO:0000259" key="1">
    <source>
        <dbReference type="Pfam" id="PF00535"/>
    </source>
</evidence>
<dbReference type="STRING" id="349161.Dred_3044"/>